<dbReference type="Gene3D" id="3.30.540.10">
    <property type="entry name" value="Fructose-1,6-Bisphosphatase, subunit A, domain 1"/>
    <property type="match status" value="1"/>
</dbReference>
<dbReference type="PROSITE" id="PS00630">
    <property type="entry name" value="IMP_2"/>
    <property type="match status" value="1"/>
</dbReference>
<feature type="binding site" evidence="4">
    <location>
        <position position="215"/>
    </location>
    <ligand>
        <name>Mg(2+)</name>
        <dbReference type="ChEBI" id="CHEBI:18420"/>
        <label>1</label>
        <note>catalytic</note>
    </ligand>
</feature>
<dbReference type="GO" id="GO:0008934">
    <property type="term" value="F:inositol monophosphate 1-phosphatase activity"/>
    <property type="evidence" value="ECO:0007669"/>
    <property type="project" value="TreeGrafter"/>
</dbReference>
<evidence type="ECO:0000313" key="6">
    <source>
        <dbReference type="Proteomes" id="UP001138768"/>
    </source>
</evidence>
<sequence length="274" mass="29565">MTNLDPPDIETLSLLLRQVAREELMPRFGQLPASEKADGSLVTEADLAVQRRLVSLLAAHWPDIPLLGEEMSAAEQQRLLSDQGAGLWCLDPIDGTSNFACGFPGFCISLALLRAGRVELGLVLDPVRDECFSAVRGQGATMNGQPIRPYSPGQQLSDCLAMVDFKRLPKDRVAGLFGADSFRSQRNLGAVALEWCWLGAGRFQLYLHGGQGLWDHAAGRLIATEAGAATRLYAPGSAQPESAITLAKRVALGAANETLLNQWQTRIGFPLSAR</sequence>
<reference evidence="5 6" key="1">
    <citation type="journal article" date="2020" name="Microorganisms">
        <title>Osmotic Adaptation and Compatible Solute Biosynthesis of Phototrophic Bacteria as Revealed from Genome Analyses.</title>
        <authorList>
            <person name="Imhoff J.F."/>
            <person name="Rahn T."/>
            <person name="Kunzel S."/>
            <person name="Keller A."/>
            <person name="Neulinger S.C."/>
        </authorList>
    </citation>
    <scope>NUCLEOTIDE SEQUENCE [LARGE SCALE GENOMIC DNA]</scope>
    <source>
        <strain evidence="5 6">DSM 25653</strain>
    </source>
</reference>
<dbReference type="PRINTS" id="PR00377">
    <property type="entry name" value="IMPHPHTASES"/>
</dbReference>
<dbReference type="GO" id="GO:0046872">
    <property type="term" value="F:metal ion binding"/>
    <property type="evidence" value="ECO:0007669"/>
    <property type="project" value="UniProtKB-KW"/>
</dbReference>
<comment type="cofactor">
    <cofactor evidence="4">
        <name>Mg(2+)</name>
        <dbReference type="ChEBI" id="CHEBI:18420"/>
    </cofactor>
</comment>
<evidence type="ECO:0000256" key="3">
    <source>
        <dbReference type="ARBA" id="ARBA00022842"/>
    </source>
</evidence>
<dbReference type="CDD" id="cd01637">
    <property type="entry name" value="IMPase_like"/>
    <property type="match status" value="1"/>
</dbReference>
<dbReference type="GO" id="GO:0007165">
    <property type="term" value="P:signal transduction"/>
    <property type="evidence" value="ECO:0007669"/>
    <property type="project" value="TreeGrafter"/>
</dbReference>
<dbReference type="GO" id="GO:0046854">
    <property type="term" value="P:phosphatidylinositol phosphate biosynthetic process"/>
    <property type="evidence" value="ECO:0007669"/>
    <property type="project" value="InterPro"/>
</dbReference>
<dbReference type="RefSeq" id="WP_200249060.1">
    <property type="nucleotide sequence ID" value="NZ_NRRY01000056.1"/>
</dbReference>
<gene>
    <name evidence="5" type="ORF">CKO42_22005</name>
</gene>
<comment type="similarity">
    <text evidence="1">Belongs to the inositol monophosphatase superfamily.</text>
</comment>
<dbReference type="SUPFAM" id="SSF56655">
    <property type="entry name" value="Carbohydrate phosphatase"/>
    <property type="match status" value="1"/>
</dbReference>
<dbReference type="Proteomes" id="UP001138768">
    <property type="component" value="Unassembled WGS sequence"/>
</dbReference>
<dbReference type="InterPro" id="IPR020550">
    <property type="entry name" value="Inositol_monophosphatase_CS"/>
</dbReference>
<keyword evidence="3 4" id="KW-0460">Magnesium</keyword>
<dbReference type="AlphaFoldDB" id="A0A9X1B6N2"/>
<dbReference type="InterPro" id="IPR000760">
    <property type="entry name" value="Inositol_monophosphatase-like"/>
</dbReference>
<feature type="binding site" evidence="4">
    <location>
        <position position="93"/>
    </location>
    <ligand>
        <name>Mg(2+)</name>
        <dbReference type="ChEBI" id="CHEBI:18420"/>
        <label>2</label>
    </ligand>
</feature>
<dbReference type="Pfam" id="PF00459">
    <property type="entry name" value="Inositol_P"/>
    <property type="match status" value="1"/>
</dbReference>
<comment type="caution">
    <text evidence="5">The sequence shown here is derived from an EMBL/GenBank/DDBJ whole genome shotgun (WGS) entry which is preliminary data.</text>
</comment>
<accession>A0A9X1B6N2</accession>
<evidence type="ECO:0000256" key="2">
    <source>
        <dbReference type="ARBA" id="ARBA00022723"/>
    </source>
</evidence>
<dbReference type="PANTHER" id="PTHR20854">
    <property type="entry name" value="INOSITOL MONOPHOSPHATASE"/>
    <property type="match status" value="1"/>
</dbReference>
<keyword evidence="2 4" id="KW-0479">Metal-binding</keyword>
<dbReference type="PANTHER" id="PTHR20854:SF4">
    <property type="entry name" value="INOSITOL-1-MONOPHOSPHATASE-RELATED"/>
    <property type="match status" value="1"/>
</dbReference>
<feature type="binding site" evidence="4">
    <location>
        <position position="69"/>
    </location>
    <ligand>
        <name>Mg(2+)</name>
        <dbReference type="ChEBI" id="CHEBI:18420"/>
        <label>1</label>
        <note>catalytic</note>
    </ligand>
</feature>
<feature type="binding site" evidence="4">
    <location>
        <position position="91"/>
    </location>
    <ligand>
        <name>Mg(2+)</name>
        <dbReference type="ChEBI" id="CHEBI:18420"/>
        <label>1</label>
        <note>catalytic</note>
    </ligand>
</feature>
<evidence type="ECO:0000256" key="4">
    <source>
        <dbReference type="PIRSR" id="PIRSR600760-2"/>
    </source>
</evidence>
<dbReference type="GO" id="GO:0006020">
    <property type="term" value="P:inositol metabolic process"/>
    <property type="evidence" value="ECO:0007669"/>
    <property type="project" value="TreeGrafter"/>
</dbReference>
<dbReference type="EMBL" id="NRRY01000056">
    <property type="protein sequence ID" value="MBK1621046.1"/>
    <property type="molecule type" value="Genomic_DNA"/>
</dbReference>
<feature type="binding site" evidence="4">
    <location>
        <position position="94"/>
    </location>
    <ligand>
        <name>Mg(2+)</name>
        <dbReference type="ChEBI" id="CHEBI:18420"/>
        <label>1</label>
        <note>catalytic</note>
    </ligand>
</feature>
<keyword evidence="6" id="KW-1185">Reference proteome</keyword>
<organism evidence="5 6">
    <name type="scientific">Lamprobacter modestohalophilus</name>
    <dbReference type="NCBI Taxonomy" id="1064514"/>
    <lineage>
        <taxon>Bacteria</taxon>
        <taxon>Pseudomonadati</taxon>
        <taxon>Pseudomonadota</taxon>
        <taxon>Gammaproteobacteria</taxon>
        <taxon>Chromatiales</taxon>
        <taxon>Chromatiaceae</taxon>
        <taxon>Lamprobacter</taxon>
    </lineage>
</organism>
<proteinExistence type="inferred from homology"/>
<evidence type="ECO:0000313" key="5">
    <source>
        <dbReference type="EMBL" id="MBK1621046.1"/>
    </source>
</evidence>
<dbReference type="Gene3D" id="3.40.190.80">
    <property type="match status" value="1"/>
</dbReference>
<name>A0A9X1B6N2_9GAMM</name>
<protein>
    <submittedName>
        <fullName evidence="5">Inositol monophosphatase</fullName>
    </submittedName>
</protein>
<evidence type="ECO:0000256" key="1">
    <source>
        <dbReference type="ARBA" id="ARBA00009759"/>
    </source>
</evidence>